<dbReference type="EMBL" id="FOOX01000003">
    <property type="protein sequence ID" value="SFG27381.1"/>
    <property type="molecule type" value="Genomic_DNA"/>
</dbReference>
<dbReference type="SUPFAM" id="SSF69189">
    <property type="entry name" value="Penicillin-binding protein associated domain"/>
    <property type="match status" value="1"/>
</dbReference>
<dbReference type="InterPro" id="IPR001967">
    <property type="entry name" value="Peptidase_S11_N"/>
</dbReference>
<evidence type="ECO:0000313" key="19">
    <source>
        <dbReference type="Proteomes" id="UP000199337"/>
    </source>
</evidence>
<keyword evidence="10" id="KW-0573">Peptidoglycan synthesis</keyword>
<dbReference type="SMART" id="SM00936">
    <property type="entry name" value="PBP5_C"/>
    <property type="match status" value="1"/>
</dbReference>
<comment type="pathway">
    <text evidence="2">Cell wall biogenesis; peptidoglycan biosynthesis.</text>
</comment>
<feature type="transmembrane region" description="Helical" evidence="16">
    <location>
        <begin position="410"/>
        <end position="431"/>
    </location>
</feature>
<feature type="domain" description="Peptidase S11 D-Ala-D-Ala carboxypeptidase A C-terminal" evidence="17">
    <location>
        <begin position="315"/>
        <end position="404"/>
    </location>
</feature>
<evidence type="ECO:0000256" key="10">
    <source>
        <dbReference type="ARBA" id="ARBA00022984"/>
    </source>
</evidence>
<dbReference type="UniPathway" id="UPA00219"/>
<comment type="function">
    <text evidence="1">Removes C-terminal D-alanyl residues from sugar-peptide cell wall precursors.</text>
</comment>
<feature type="binding site" evidence="14">
    <location>
        <position position="266"/>
    </location>
    <ligand>
        <name>substrate</name>
    </ligand>
</feature>
<dbReference type="InterPro" id="IPR012338">
    <property type="entry name" value="Beta-lactam/transpept-like"/>
</dbReference>
<dbReference type="InterPro" id="IPR037167">
    <property type="entry name" value="Peptidase_S11_C_sf"/>
</dbReference>
<dbReference type="Gene3D" id="3.40.710.10">
    <property type="entry name" value="DD-peptidase/beta-lactamase superfamily"/>
    <property type="match status" value="1"/>
</dbReference>
<evidence type="ECO:0000256" key="6">
    <source>
        <dbReference type="ARBA" id="ARBA00022670"/>
    </source>
</evidence>
<keyword evidence="16" id="KW-1133">Transmembrane helix</keyword>
<comment type="catalytic activity">
    <reaction evidence="12">
        <text>Preferential cleavage: (Ac)2-L-Lys-D-Ala-|-D-Ala. Also transpeptidation of peptidyl-alanyl moieties that are N-acyl substituents of D-alanine.</text>
        <dbReference type="EC" id="3.4.16.4"/>
    </reaction>
</comment>
<evidence type="ECO:0000256" key="14">
    <source>
        <dbReference type="PIRSR" id="PIRSR618044-2"/>
    </source>
</evidence>
<evidence type="ECO:0000256" key="1">
    <source>
        <dbReference type="ARBA" id="ARBA00003217"/>
    </source>
</evidence>
<evidence type="ECO:0000256" key="4">
    <source>
        <dbReference type="ARBA" id="ARBA00012448"/>
    </source>
</evidence>
<evidence type="ECO:0000256" key="8">
    <source>
        <dbReference type="ARBA" id="ARBA00022801"/>
    </source>
</evidence>
<evidence type="ECO:0000256" key="13">
    <source>
        <dbReference type="PIRSR" id="PIRSR618044-1"/>
    </source>
</evidence>
<dbReference type="SUPFAM" id="SSF56601">
    <property type="entry name" value="beta-lactamase/transpeptidase-like"/>
    <property type="match status" value="1"/>
</dbReference>
<dbReference type="PRINTS" id="PR00725">
    <property type="entry name" value="DADACBPTASE1"/>
</dbReference>
<dbReference type="STRING" id="341036.SAMN05660649_01226"/>
<dbReference type="Gene3D" id="2.60.410.10">
    <property type="entry name" value="D-Ala-D-Ala carboxypeptidase, C-terminal domain"/>
    <property type="match status" value="1"/>
</dbReference>
<dbReference type="Pfam" id="PF00768">
    <property type="entry name" value="Peptidase_S11"/>
    <property type="match status" value="1"/>
</dbReference>
<evidence type="ECO:0000256" key="5">
    <source>
        <dbReference type="ARBA" id="ARBA00022645"/>
    </source>
</evidence>
<feature type="active site" evidence="13">
    <location>
        <position position="138"/>
    </location>
</feature>
<dbReference type="PANTHER" id="PTHR21581">
    <property type="entry name" value="D-ALANYL-D-ALANINE CARBOXYPEPTIDASE"/>
    <property type="match status" value="1"/>
</dbReference>
<evidence type="ECO:0000256" key="15">
    <source>
        <dbReference type="RuleBase" id="RU004016"/>
    </source>
</evidence>
<dbReference type="InterPro" id="IPR015956">
    <property type="entry name" value="Peniciliin-bd_prot_C_sf"/>
</dbReference>
<keyword evidence="19" id="KW-1185">Reference proteome</keyword>
<comment type="similarity">
    <text evidence="3 15">Belongs to the peptidase S11 family.</text>
</comment>
<evidence type="ECO:0000313" key="18">
    <source>
        <dbReference type="EMBL" id="SFG27381.1"/>
    </source>
</evidence>
<dbReference type="EC" id="3.4.16.4" evidence="4"/>
<keyword evidence="7" id="KW-0732">Signal</keyword>
<organism evidence="18 19">
    <name type="scientific">Desulfotruncus arcticus DSM 17038</name>
    <dbReference type="NCBI Taxonomy" id="1121424"/>
    <lineage>
        <taxon>Bacteria</taxon>
        <taxon>Bacillati</taxon>
        <taxon>Bacillota</taxon>
        <taxon>Clostridia</taxon>
        <taxon>Eubacteriales</taxon>
        <taxon>Desulfallaceae</taxon>
        <taxon>Desulfotruncus</taxon>
    </lineage>
</organism>
<dbReference type="Pfam" id="PF07943">
    <property type="entry name" value="PBP5_C"/>
    <property type="match status" value="1"/>
</dbReference>
<accession>A0A1I2QP43</accession>
<dbReference type="GO" id="GO:0008360">
    <property type="term" value="P:regulation of cell shape"/>
    <property type="evidence" value="ECO:0007669"/>
    <property type="project" value="UniProtKB-KW"/>
</dbReference>
<dbReference type="GO" id="GO:0009002">
    <property type="term" value="F:serine-type D-Ala-D-Ala carboxypeptidase activity"/>
    <property type="evidence" value="ECO:0007669"/>
    <property type="project" value="UniProtKB-EC"/>
</dbReference>
<keyword evidence="6" id="KW-0645">Protease</keyword>
<reference evidence="19" key="1">
    <citation type="submission" date="2016-10" db="EMBL/GenBank/DDBJ databases">
        <authorList>
            <person name="Varghese N."/>
            <person name="Submissions S."/>
        </authorList>
    </citation>
    <scope>NUCLEOTIDE SEQUENCE [LARGE SCALE GENOMIC DNA]</scope>
    <source>
        <strain evidence="19">DSM 17038</strain>
    </source>
</reference>
<keyword evidence="8" id="KW-0378">Hydrolase</keyword>
<evidence type="ECO:0000256" key="12">
    <source>
        <dbReference type="ARBA" id="ARBA00034000"/>
    </source>
</evidence>
<dbReference type="InterPro" id="IPR018044">
    <property type="entry name" value="Peptidase_S11"/>
</dbReference>
<dbReference type="GO" id="GO:0071555">
    <property type="term" value="P:cell wall organization"/>
    <property type="evidence" value="ECO:0007669"/>
    <property type="project" value="UniProtKB-KW"/>
</dbReference>
<dbReference type="Proteomes" id="UP000199337">
    <property type="component" value="Unassembled WGS sequence"/>
</dbReference>
<evidence type="ECO:0000256" key="9">
    <source>
        <dbReference type="ARBA" id="ARBA00022960"/>
    </source>
</evidence>
<evidence type="ECO:0000256" key="2">
    <source>
        <dbReference type="ARBA" id="ARBA00004752"/>
    </source>
</evidence>
<feature type="active site" description="Acyl-ester intermediate" evidence="13">
    <location>
        <position position="83"/>
    </location>
</feature>
<name>A0A1I2QP43_9FIRM</name>
<evidence type="ECO:0000256" key="3">
    <source>
        <dbReference type="ARBA" id="ARBA00007164"/>
    </source>
</evidence>
<dbReference type="InterPro" id="IPR012907">
    <property type="entry name" value="Peptidase_S11_C"/>
</dbReference>
<keyword evidence="16" id="KW-0472">Membrane</keyword>
<evidence type="ECO:0000259" key="17">
    <source>
        <dbReference type="SMART" id="SM00936"/>
    </source>
</evidence>
<keyword evidence="16" id="KW-0812">Transmembrane</keyword>
<keyword evidence="9" id="KW-0133">Cell shape</keyword>
<evidence type="ECO:0000256" key="7">
    <source>
        <dbReference type="ARBA" id="ARBA00022729"/>
    </source>
</evidence>
<sequence>MISRNVIKLPLFEVFKGGRKQLLKRIILLLMLYLMAVVGRPPAAVAAPDNIPEPVGEAAILIDADNGQVLYDKNADQRMFPASTTKILTALLALERAKPDDMVEISERAAKIGGTRVGLQPGEKVKMEDLLYILMLSSANDAAIAIAEHVGGSVEHFADLMNARAKQAGATGTNFINPNGMPDENHYTTARDLALISREAMKNPAFRRIVGTTNYKVDRKKNMSPELKQNIEKLERIYGPVQEDFYNHNKLISSSYYGYKGANGIKTGYTVDAGQCIVASADKDDRELIAVVLKTQGANLWSDPAMLLDYGFNNFTPVQLIKPKQIITDAAVLHGSRRAVLETTSSFYYNFPVEESPEVTRKAVLEENIRAPLEAGQKLAELVLESDGEELGRVQLVNIYPVSRKITSYWWFWAAAITLAAFVLKLLTIAMRRRPRQRSRSNVVYLKNRDRR</sequence>
<dbReference type="PANTHER" id="PTHR21581:SF33">
    <property type="entry name" value="D-ALANYL-D-ALANINE CARBOXYPEPTIDASE DACB"/>
    <property type="match status" value="1"/>
</dbReference>
<keyword evidence="11" id="KW-0961">Cell wall biogenesis/degradation</keyword>
<keyword evidence="5 18" id="KW-0121">Carboxypeptidase</keyword>
<dbReference type="AlphaFoldDB" id="A0A1I2QP43"/>
<evidence type="ECO:0000256" key="11">
    <source>
        <dbReference type="ARBA" id="ARBA00023316"/>
    </source>
</evidence>
<feature type="active site" description="Proton acceptor" evidence="13">
    <location>
        <position position="86"/>
    </location>
</feature>
<proteinExistence type="inferred from homology"/>
<gene>
    <name evidence="18" type="ORF">SAMN05660649_01226</name>
</gene>
<protein>
    <recommendedName>
        <fullName evidence="4">serine-type D-Ala-D-Ala carboxypeptidase</fullName>
        <ecNumber evidence="4">3.4.16.4</ecNumber>
    </recommendedName>
</protein>
<dbReference type="GO" id="GO:0009252">
    <property type="term" value="P:peptidoglycan biosynthetic process"/>
    <property type="evidence" value="ECO:0007669"/>
    <property type="project" value="UniProtKB-UniPathway"/>
</dbReference>
<dbReference type="GO" id="GO:0006508">
    <property type="term" value="P:proteolysis"/>
    <property type="evidence" value="ECO:0007669"/>
    <property type="project" value="UniProtKB-KW"/>
</dbReference>
<evidence type="ECO:0000256" key="16">
    <source>
        <dbReference type="SAM" id="Phobius"/>
    </source>
</evidence>